<gene>
    <name evidence="6" type="ORF">FHP89_06310</name>
</gene>
<evidence type="ECO:0000256" key="3">
    <source>
        <dbReference type="PIRSR" id="PIRSR603782-1"/>
    </source>
</evidence>
<dbReference type="Pfam" id="PF02630">
    <property type="entry name" value="SCO1-SenC"/>
    <property type="match status" value="1"/>
</dbReference>
<organism evidence="6 7">
    <name type="scientific">Denitromonas halophila</name>
    <dbReference type="NCBI Taxonomy" id="1629404"/>
    <lineage>
        <taxon>Bacteria</taxon>
        <taxon>Pseudomonadati</taxon>
        <taxon>Pseudomonadota</taxon>
        <taxon>Betaproteobacteria</taxon>
        <taxon>Rhodocyclales</taxon>
        <taxon>Zoogloeaceae</taxon>
        <taxon>Denitromonas</taxon>
    </lineage>
</organism>
<feature type="binding site" evidence="3">
    <location>
        <position position="175"/>
    </location>
    <ligand>
        <name>Cu cation</name>
        <dbReference type="ChEBI" id="CHEBI:23378"/>
    </ligand>
</feature>
<reference evidence="6 7" key="1">
    <citation type="submission" date="2019-07" db="EMBL/GenBank/DDBJ databases">
        <title>The pathways for chlorine oxyanion respiration interact through the shared metabolite chlorate.</title>
        <authorList>
            <person name="Barnum T.P."/>
            <person name="Cheng Y."/>
            <person name="Hill K.A."/>
            <person name="Lucas L.N."/>
            <person name="Carlson H.K."/>
            <person name="Coates J.D."/>
        </authorList>
    </citation>
    <scope>NUCLEOTIDE SEQUENCE [LARGE SCALE GENOMIC DNA]</scope>
    <source>
        <strain evidence="6 7">SFB-1</strain>
    </source>
</reference>
<name>A0A557RS57_9RHOO</name>
<feature type="disulfide bond" description="Redox-active" evidence="4">
    <location>
        <begin position="84"/>
        <end position="88"/>
    </location>
</feature>
<dbReference type="InterPro" id="IPR036249">
    <property type="entry name" value="Thioredoxin-like_sf"/>
</dbReference>
<sequence>MSRRPLALTLLAATVLSLALVGLSAQLTDGFTRWTFEALRRDAAATGRLSAPAIPLRTAHGETGTPWPNGTNTVYLVDFIYTQCPTICQALGGEYTRLQRQLRARFGAHSPVRLVSVAFDRAHDTPAELQRYAQRHAAEDDLWLIGTPTSAQASDTLLKALGVVAIPDGLGGFVHNGTIHLIDSHGAVRGIFDLEQWPQALDRALQLTGTPT</sequence>
<proteinExistence type="inferred from homology"/>
<evidence type="ECO:0000313" key="7">
    <source>
        <dbReference type="Proteomes" id="UP000318349"/>
    </source>
</evidence>
<evidence type="ECO:0000259" key="5">
    <source>
        <dbReference type="PROSITE" id="PS51352"/>
    </source>
</evidence>
<evidence type="ECO:0000256" key="2">
    <source>
        <dbReference type="ARBA" id="ARBA00023008"/>
    </source>
</evidence>
<dbReference type="Proteomes" id="UP000318349">
    <property type="component" value="Unassembled WGS sequence"/>
</dbReference>
<keyword evidence="2 3" id="KW-0186">Copper</keyword>
<evidence type="ECO:0000256" key="1">
    <source>
        <dbReference type="ARBA" id="ARBA00010996"/>
    </source>
</evidence>
<dbReference type="AlphaFoldDB" id="A0A557RS57"/>
<dbReference type="GO" id="GO:0046872">
    <property type="term" value="F:metal ion binding"/>
    <property type="evidence" value="ECO:0007669"/>
    <property type="project" value="UniProtKB-KW"/>
</dbReference>
<dbReference type="Gene3D" id="3.40.30.10">
    <property type="entry name" value="Glutaredoxin"/>
    <property type="match status" value="1"/>
</dbReference>
<comment type="caution">
    <text evidence="6">The sequence shown here is derived from an EMBL/GenBank/DDBJ whole genome shotgun (WGS) entry which is preliminary data.</text>
</comment>
<dbReference type="EMBL" id="VMNI01000006">
    <property type="protein sequence ID" value="TVO78087.1"/>
    <property type="molecule type" value="Genomic_DNA"/>
</dbReference>
<accession>A0A557RS57</accession>
<dbReference type="InterPro" id="IPR003782">
    <property type="entry name" value="SCO1/SenC"/>
</dbReference>
<feature type="binding site" evidence="3">
    <location>
        <position position="84"/>
    </location>
    <ligand>
        <name>Cu cation</name>
        <dbReference type="ChEBI" id="CHEBI:23378"/>
    </ligand>
</feature>
<dbReference type="SUPFAM" id="SSF52833">
    <property type="entry name" value="Thioredoxin-like"/>
    <property type="match status" value="1"/>
</dbReference>
<dbReference type="InterPro" id="IPR013766">
    <property type="entry name" value="Thioredoxin_domain"/>
</dbReference>
<keyword evidence="4" id="KW-1015">Disulfide bond</keyword>
<dbReference type="CDD" id="cd02968">
    <property type="entry name" value="SCO"/>
    <property type="match status" value="1"/>
</dbReference>
<comment type="similarity">
    <text evidence="1">Belongs to the SCO1/2 family.</text>
</comment>
<keyword evidence="3" id="KW-0479">Metal-binding</keyword>
<evidence type="ECO:0000313" key="6">
    <source>
        <dbReference type="EMBL" id="TVO78087.1"/>
    </source>
</evidence>
<protein>
    <submittedName>
        <fullName evidence="6">SCO family protein</fullName>
    </submittedName>
</protein>
<evidence type="ECO:0000256" key="4">
    <source>
        <dbReference type="PIRSR" id="PIRSR603782-2"/>
    </source>
</evidence>
<feature type="domain" description="Thioredoxin" evidence="5">
    <location>
        <begin position="45"/>
        <end position="206"/>
    </location>
</feature>
<feature type="binding site" evidence="3">
    <location>
        <position position="88"/>
    </location>
    <ligand>
        <name>Cu cation</name>
        <dbReference type="ChEBI" id="CHEBI:23378"/>
    </ligand>
</feature>
<dbReference type="PROSITE" id="PS51352">
    <property type="entry name" value="THIOREDOXIN_2"/>
    <property type="match status" value="1"/>
</dbReference>